<dbReference type="HOGENOM" id="CLU_028255_0_0_0"/>
<evidence type="ECO:0000256" key="1">
    <source>
        <dbReference type="ARBA" id="ARBA00006284"/>
    </source>
</evidence>
<protein>
    <submittedName>
        <fullName evidence="5">Glycerate kinase</fullName>
        <ecNumber evidence="5">2.7.1.31</ecNumber>
    </submittedName>
</protein>
<keyword evidence="2 4" id="KW-0808">Transferase</keyword>
<dbReference type="GO" id="GO:0008887">
    <property type="term" value="F:glycerate kinase activity"/>
    <property type="evidence" value="ECO:0007669"/>
    <property type="project" value="UniProtKB-UniRule"/>
</dbReference>
<dbReference type="Proteomes" id="UP000001029">
    <property type="component" value="Chromosome"/>
</dbReference>
<dbReference type="SUPFAM" id="SSF110738">
    <property type="entry name" value="Glycerate kinase I"/>
    <property type="match status" value="1"/>
</dbReference>
<evidence type="ECO:0000313" key="5">
    <source>
        <dbReference type="EMBL" id="ACC97980.1"/>
    </source>
</evidence>
<dbReference type="PANTHER" id="PTHR21599:SF0">
    <property type="entry name" value="GLYCERATE KINASE"/>
    <property type="match status" value="1"/>
</dbReference>
<dbReference type="Gene3D" id="3.90.1510.10">
    <property type="entry name" value="Glycerate kinase, domain 2"/>
    <property type="match status" value="1"/>
</dbReference>
<dbReference type="RefSeq" id="WP_012414595.1">
    <property type="nucleotide sequence ID" value="NC_010644.1"/>
</dbReference>
<dbReference type="EMBL" id="CP001055">
    <property type="protein sequence ID" value="ACC97980.1"/>
    <property type="molecule type" value="Genomic_DNA"/>
</dbReference>
<accession>B2KBF8</accession>
<comment type="similarity">
    <text evidence="1 4">Belongs to the glycerate kinase type-1 family.</text>
</comment>
<name>B2KBF8_ELUMP</name>
<organism evidence="5 6">
    <name type="scientific">Elusimicrobium minutum (strain Pei191)</name>
    <dbReference type="NCBI Taxonomy" id="445932"/>
    <lineage>
        <taxon>Bacteria</taxon>
        <taxon>Pseudomonadati</taxon>
        <taxon>Elusimicrobiota</taxon>
        <taxon>Elusimicrobia</taxon>
        <taxon>Elusimicrobiales</taxon>
        <taxon>Elusimicrobiaceae</taxon>
        <taxon>Elusimicrobium</taxon>
    </lineage>
</organism>
<dbReference type="InterPro" id="IPR036129">
    <property type="entry name" value="Glycerate_kinase_sf"/>
</dbReference>
<dbReference type="InterPro" id="IPR018197">
    <property type="entry name" value="Glycerate_kinase_RE-like"/>
</dbReference>
<dbReference type="PANTHER" id="PTHR21599">
    <property type="entry name" value="GLYCERATE KINASE"/>
    <property type="match status" value="1"/>
</dbReference>
<dbReference type="InterPro" id="IPR004381">
    <property type="entry name" value="Glycerate_kinase"/>
</dbReference>
<proteinExistence type="inferred from homology"/>
<gene>
    <name evidence="5" type="ordered locus">Emin_0423</name>
</gene>
<evidence type="ECO:0000256" key="4">
    <source>
        <dbReference type="PIRNR" id="PIRNR006078"/>
    </source>
</evidence>
<dbReference type="STRING" id="445932.Emin_0423"/>
<dbReference type="InterPro" id="IPR018193">
    <property type="entry name" value="Glyc_kinase_flavodox-like_fold"/>
</dbReference>
<dbReference type="AlphaFoldDB" id="B2KBF8"/>
<keyword evidence="6" id="KW-1185">Reference proteome</keyword>
<dbReference type="NCBIfam" id="TIGR00045">
    <property type="entry name" value="glycerate kinase"/>
    <property type="match status" value="1"/>
</dbReference>
<sequence>MKVLILPNAFKGSLTAPAAGKIIKKHAPKNARVKVIADGGDGIIDAFLSNNKNLKILKFKVSDAYGKKHFAPCVLLNKKTALIETAKICGLGGIAKKDLRVLDSTSYGVGEMIMQAAKKGVKNFYVGLGGVACNDGGAGMARAMGVNFFNSKGIKIPDTTKGLVSLHSFDTEDLKVKGLQFFALTDVVNPLLGPKGSAAVYGPQKSKKLSEVAVIEKALITYNNVLTKQFKKDISTIPGTGAAGAIAAGMLAFLNARFINGAEFIFNKFKIEDLIKKADLVITTEGKLDEQTFMGKAPFHAVRLAGKYNKPLAFICGKNEIKNYKNKSITAVFELCALCKNEEDSLKKAAKLLNKTAAVLFNSRPRPKH</sequence>
<dbReference type="Gene3D" id="3.40.50.10350">
    <property type="entry name" value="Glycerate kinase, domain 1"/>
    <property type="match status" value="1"/>
</dbReference>
<evidence type="ECO:0000313" key="6">
    <source>
        <dbReference type="Proteomes" id="UP000001029"/>
    </source>
</evidence>
<dbReference type="Pfam" id="PF02595">
    <property type="entry name" value="Gly_kinase"/>
    <property type="match status" value="1"/>
</dbReference>
<dbReference type="OrthoDB" id="9774290at2"/>
<keyword evidence="3 4" id="KW-0418">Kinase</keyword>
<dbReference type="KEGG" id="emi:Emin_0423"/>
<dbReference type="EC" id="2.7.1.31" evidence="5"/>
<evidence type="ECO:0000256" key="3">
    <source>
        <dbReference type="ARBA" id="ARBA00022777"/>
    </source>
</evidence>
<evidence type="ECO:0000256" key="2">
    <source>
        <dbReference type="ARBA" id="ARBA00022679"/>
    </source>
</evidence>
<reference evidence="5 6" key="1">
    <citation type="journal article" date="2009" name="Appl. Environ. Microbiol.">
        <title>Genomic analysis of 'Elusimicrobium minutum,' the first cultivated representative of the phylum 'Elusimicrobia' (formerly termite group 1).</title>
        <authorList>
            <person name="Herlemann D.P.R."/>
            <person name="Geissinger O."/>
            <person name="Ikeda-Ohtsubo W."/>
            <person name="Kunin V."/>
            <person name="Sun H."/>
            <person name="Lapidus A."/>
            <person name="Hugenholtz P."/>
            <person name="Brune A."/>
        </authorList>
    </citation>
    <scope>NUCLEOTIDE SEQUENCE [LARGE SCALE GENOMIC DNA]</scope>
    <source>
        <strain evidence="5 6">Pei191</strain>
    </source>
</reference>
<dbReference type="GO" id="GO:0031388">
    <property type="term" value="P:organic acid phosphorylation"/>
    <property type="evidence" value="ECO:0007669"/>
    <property type="project" value="UniProtKB-UniRule"/>
</dbReference>
<dbReference type="PIRSF" id="PIRSF006078">
    <property type="entry name" value="GlxK"/>
    <property type="match status" value="1"/>
</dbReference>